<feature type="domain" description="ABC transporter" evidence="6">
    <location>
        <begin position="24"/>
        <end position="255"/>
    </location>
</feature>
<evidence type="ECO:0000256" key="5">
    <source>
        <dbReference type="ARBA" id="ARBA00022970"/>
    </source>
</evidence>
<dbReference type="Gene3D" id="3.40.50.300">
    <property type="entry name" value="P-loop containing nucleotide triphosphate hydrolases"/>
    <property type="match status" value="1"/>
</dbReference>
<keyword evidence="2" id="KW-0813">Transport</keyword>
<dbReference type="SUPFAM" id="SSF52540">
    <property type="entry name" value="P-loop containing nucleoside triphosphate hydrolases"/>
    <property type="match status" value="1"/>
</dbReference>
<dbReference type="AlphaFoldDB" id="A0AAU7KIQ0"/>
<dbReference type="GO" id="GO:0015807">
    <property type="term" value="P:L-amino acid transport"/>
    <property type="evidence" value="ECO:0007669"/>
    <property type="project" value="TreeGrafter"/>
</dbReference>
<keyword evidence="4 7" id="KW-0067">ATP-binding</keyword>
<evidence type="ECO:0000256" key="1">
    <source>
        <dbReference type="ARBA" id="ARBA00005417"/>
    </source>
</evidence>
<dbReference type="EMBL" id="CP098827">
    <property type="protein sequence ID" value="XBO71576.1"/>
    <property type="molecule type" value="Genomic_DNA"/>
</dbReference>
<dbReference type="InterPro" id="IPR017871">
    <property type="entry name" value="ABC_transporter-like_CS"/>
</dbReference>
<accession>A0AAU7KIQ0</accession>
<dbReference type="SMART" id="SM00382">
    <property type="entry name" value="AAA"/>
    <property type="match status" value="1"/>
</dbReference>
<keyword evidence="3" id="KW-0547">Nucleotide-binding</keyword>
<dbReference type="PROSITE" id="PS00211">
    <property type="entry name" value="ABC_TRANSPORTER_1"/>
    <property type="match status" value="1"/>
</dbReference>
<name>A0AAU7KIQ0_9GAMM</name>
<dbReference type="InterPro" id="IPR052156">
    <property type="entry name" value="BCAA_Transport_ATP-bd_LivF"/>
</dbReference>
<evidence type="ECO:0000259" key="6">
    <source>
        <dbReference type="PROSITE" id="PS50893"/>
    </source>
</evidence>
<organism evidence="7">
    <name type="scientific">Halomonas sp. RT37</name>
    <dbReference type="NCBI Taxonomy" id="2950872"/>
    <lineage>
        <taxon>Bacteria</taxon>
        <taxon>Pseudomonadati</taxon>
        <taxon>Pseudomonadota</taxon>
        <taxon>Gammaproteobacteria</taxon>
        <taxon>Oceanospirillales</taxon>
        <taxon>Halomonadaceae</taxon>
        <taxon>Halomonas</taxon>
    </lineage>
</organism>
<proteinExistence type="inferred from homology"/>
<dbReference type="PANTHER" id="PTHR43820:SF2">
    <property type="entry name" value="ABC TRANSPORTER ATP-BINDING PROTEIN"/>
    <property type="match status" value="1"/>
</dbReference>
<evidence type="ECO:0000256" key="2">
    <source>
        <dbReference type="ARBA" id="ARBA00022448"/>
    </source>
</evidence>
<dbReference type="GO" id="GO:0005524">
    <property type="term" value="F:ATP binding"/>
    <property type="evidence" value="ECO:0007669"/>
    <property type="project" value="UniProtKB-KW"/>
</dbReference>
<dbReference type="RefSeq" id="WP_348827522.1">
    <property type="nucleotide sequence ID" value="NZ_CP098827.1"/>
</dbReference>
<dbReference type="CDD" id="cd03224">
    <property type="entry name" value="ABC_TM1139_LivF_branched"/>
    <property type="match status" value="1"/>
</dbReference>
<dbReference type="GO" id="GO:0016887">
    <property type="term" value="F:ATP hydrolysis activity"/>
    <property type="evidence" value="ECO:0007669"/>
    <property type="project" value="InterPro"/>
</dbReference>
<evidence type="ECO:0000256" key="3">
    <source>
        <dbReference type="ARBA" id="ARBA00022741"/>
    </source>
</evidence>
<dbReference type="GO" id="GO:0015658">
    <property type="term" value="F:branched-chain amino acid transmembrane transporter activity"/>
    <property type="evidence" value="ECO:0007669"/>
    <property type="project" value="TreeGrafter"/>
</dbReference>
<dbReference type="InterPro" id="IPR027417">
    <property type="entry name" value="P-loop_NTPase"/>
</dbReference>
<dbReference type="InterPro" id="IPR003593">
    <property type="entry name" value="AAA+_ATPase"/>
</dbReference>
<sequence length="256" mass="27950">MNVAIKEAGTQRVDAAEDVESPLIEANGLHTFYGESHVLHGVDLTLQAGETLSLLGRNGMGKTTTLKSILGFVPPRHGEVRVMGVDTRKRRPWQIIRQGIGYVPEGRGIFPGISVREHLVMAARPGTDGRTDWDIERVLDTFPRLKERIGHDGSLLSGGEQQMLSIGRALMLNPRLLILDEATEGLAPLIRDEIWSILRTIKASGIASIIVDKNIDNLLEVGDRHLLIVKGKVVFDGDSQALRADPSILDTHLGVG</sequence>
<reference evidence="7" key="1">
    <citation type="submission" date="2022-06" db="EMBL/GenBank/DDBJ databases">
        <title>A novel DMS-producing enzyme.</title>
        <authorList>
            <person name="Zhang Y."/>
        </authorList>
    </citation>
    <scope>NUCLEOTIDE SEQUENCE</scope>
    <source>
        <strain evidence="7">RT37</strain>
    </source>
</reference>
<keyword evidence="5" id="KW-0029">Amino-acid transport</keyword>
<evidence type="ECO:0000256" key="4">
    <source>
        <dbReference type="ARBA" id="ARBA00022840"/>
    </source>
</evidence>
<dbReference type="Pfam" id="PF00005">
    <property type="entry name" value="ABC_tran"/>
    <property type="match status" value="1"/>
</dbReference>
<dbReference type="PROSITE" id="PS50893">
    <property type="entry name" value="ABC_TRANSPORTER_2"/>
    <property type="match status" value="1"/>
</dbReference>
<dbReference type="PANTHER" id="PTHR43820">
    <property type="entry name" value="HIGH-AFFINITY BRANCHED-CHAIN AMINO ACID TRANSPORT ATP-BINDING PROTEIN LIVF"/>
    <property type="match status" value="1"/>
</dbReference>
<dbReference type="InterPro" id="IPR003439">
    <property type="entry name" value="ABC_transporter-like_ATP-bd"/>
</dbReference>
<protein>
    <submittedName>
        <fullName evidence="7">ABC transporter ATP-binding protein</fullName>
    </submittedName>
</protein>
<evidence type="ECO:0000313" key="7">
    <source>
        <dbReference type="EMBL" id="XBO71576.1"/>
    </source>
</evidence>
<comment type="similarity">
    <text evidence="1">Belongs to the ABC transporter superfamily.</text>
</comment>
<gene>
    <name evidence="7" type="ORF">NFG58_02330</name>
</gene>